<reference evidence="2 3" key="1">
    <citation type="submission" date="2015-11" db="EMBL/GenBank/DDBJ databases">
        <title>Genomic analysis of 38 Legionella species identifies large and diverse effector repertoires.</title>
        <authorList>
            <person name="Burstein D."/>
            <person name="Amaro F."/>
            <person name="Zusman T."/>
            <person name="Lifshitz Z."/>
            <person name="Cohen O."/>
            <person name="Gilbert J.A."/>
            <person name="Pupko T."/>
            <person name="Shuman H.A."/>
            <person name="Segal G."/>
        </authorList>
    </citation>
    <scope>NUCLEOTIDE SEQUENCE [LARGE SCALE GENOMIC DNA]</scope>
    <source>
        <strain evidence="2 3">PX-1-G2-E2</strain>
    </source>
</reference>
<dbReference type="RefSeq" id="WP_078767302.1">
    <property type="nucleotide sequence ID" value="NZ_CAAAIB010000002.1"/>
</dbReference>
<evidence type="ECO:0000313" key="3">
    <source>
        <dbReference type="Proteomes" id="UP000054908"/>
    </source>
</evidence>
<feature type="chain" id="PRO_5006915212" evidence="1">
    <location>
        <begin position="25"/>
        <end position="76"/>
    </location>
</feature>
<proteinExistence type="predicted"/>
<feature type="signal peptide" evidence="1">
    <location>
        <begin position="1"/>
        <end position="24"/>
    </location>
</feature>
<evidence type="ECO:0000256" key="1">
    <source>
        <dbReference type="SAM" id="SignalP"/>
    </source>
</evidence>
<protein>
    <submittedName>
        <fullName evidence="2">Uncharacterized protein</fullName>
    </submittedName>
</protein>
<name>A0A0W0W008_9GAMM</name>
<keyword evidence="1" id="KW-0732">Signal</keyword>
<dbReference type="EMBL" id="LNYL01000044">
    <property type="protein sequence ID" value="KTD25587.1"/>
    <property type="molecule type" value="Genomic_DNA"/>
</dbReference>
<dbReference type="AlphaFoldDB" id="A0A0W0W008"/>
<organism evidence="2 3">
    <name type="scientific">Legionella maceachernii</name>
    <dbReference type="NCBI Taxonomy" id="466"/>
    <lineage>
        <taxon>Bacteria</taxon>
        <taxon>Pseudomonadati</taxon>
        <taxon>Pseudomonadota</taxon>
        <taxon>Gammaproteobacteria</taxon>
        <taxon>Legionellales</taxon>
        <taxon>Legionellaceae</taxon>
        <taxon>Legionella</taxon>
    </lineage>
</organism>
<comment type="caution">
    <text evidence="2">The sequence shown here is derived from an EMBL/GenBank/DDBJ whole genome shotgun (WGS) entry which is preliminary data.</text>
</comment>
<gene>
    <name evidence="2" type="ORF">Lmac_1951</name>
</gene>
<dbReference type="PATRIC" id="fig|466.6.peg.2058"/>
<dbReference type="OrthoDB" id="5646141at2"/>
<keyword evidence="3" id="KW-1185">Reference proteome</keyword>
<sequence length="76" mass="9363">MRTKKWLLCGTLGLSALFSSSSFAYHHTYPVVQEVRVNHYYGNPWRYPKFHRWAPPRNYVVVHNRPTHFWFRYGYW</sequence>
<accession>A0A0W0W008</accession>
<dbReference type="Proteomes" id="UP000054908">
    <property type="component" value="Unassembled WGS sequence"/>
</dbReference>
<evidence type="ECO:0000313" key="2">
    <source>
        <dbReference type="EMBL" id="KTD25587.1"/>
    </source>
</evidence>